<dbReference type="AlphaFoldDB" id="A0A285ZS19"/>
<evidence type="ECO:0000313" key="3">
    <source>
        <dbReference type="EMBL" id="SOD12441.1"/>
    </source>
</evidence>
<gene>
    <name evidence="3" type="ORF">SAMN06297358_0670</name>
</gene>
<evidence type="ECO:0000259" key="2">
    <source>
        <dbReference type="Pfam" id="PF00534"/>
    </source>
</evidence>
<dbReference type="EMBL" id="OCMT01000001">
    <property type="protein sequence ID" value="SOD12441.1"/>
    <property type="molecule type" value="Genomic_DNA"/>
</dbReference>
<name>A0A285ZS19_9SPHI</name>
<sequence>MNTVIFLEGDFKSSLYGMRSYRDYLIKNSKGVDDFFIVRYHSTVTKEVNIVDLGNYSEISFPSPLFYIKTHVNEMTYATRIVDILTGILKTNKITVISRRVDDYELAKSIKTKTDWQIVFAPQSLLLDELFPGNRKEVVEYLNANPDLQKLTHLARKEYELVHMSDEIQCFTNDHIEFITEHYQKDSSKVVDIKFDKSTELISKQVFQMSEVLKGIKSDENEKIILFAGRILNRSGIAELIEAFKKLVQKHSNIKLVLAGGGNTDKFLPLCKGIWNKIIFTGYLTKEDLCCLYKIADIGILPFQFGSFSFTALEMNALNLPLILTDTSGFKEYYENNPNCLIVKRSRDESGKMSVKSESLYSALEMLIEKKKLVLVKEKYPTTSSIN</sequence>
<keyword evidence="1 3" id="KW-0808">Transferase</keyword>
<evidence type="ECO:0000313" key="4">
    <source>
        <dbReference type="Proteomes" id="UP000219281"/>
    </source>
</evidence>
<dbReference type="GO" id="GO:0009103">
    <property type="term" value="P:lipopolysaccharide biosynthetic process"/>
    <property type="evidence" value="ECO:0007669"/>
    <property type="project" value="TreeGrafter"/>
</dbReference>
<dbReference type="Pfam" id="PF00534">
    <property type="entry name" value="Glycos_transf_1"/>
    <property type="match status" value="1"/>
</dbReference>
<dbReference type="GO" id="GO:0016757">
    <property type="term" value="F:glycosyltransferase activity"/>
    <property type="evidence" value="ECO:0007669"/>
    <property type="project" value="InterPro"/>
</dbReference>
<dbReference type="PANTHER" id="PTHR46401">
    <property type="entry name" value="GLYCOSYLTRANSFERASE WBBK-RELATED"/>
    <property type="match status" value="1"/>
</dbReference>
<dbReference type="InterPro" id="IPR001296">
    <property type="entry name" value="Glyco_trans_1"/>
</dbReference>
<dbReference type="Gene3D" id="3.40.50.2000">
    <property type="entry name" value="Glycogen Phosphorylase B"/>
    <property type="match status" value="1"/>
</dbReference>
<organism evidence="3 4">
    <name type="scientific">Pedobacter xixiisoli</name>
    <dbReference type="NCBI Taxonomy" id="1476464"/>
    <lineage>
        <taxon>Bacteria</taxon>
        <taxon>Pseudomonadati</taxon>
        <taxon>Bacteroidota</taxon>
        <taxon>Sphingobacteriia</taxon>
        <taxon>Sphingobacteriales</taxon>
        <taxon>Sphingobacteriaceae</taxon>
        <taxon>Pedobacter</taxon>
    </lineage>
</organism>
<reference evidence="4" key="1">
    <citation type="submission" date="2017-09" db="EMBL/GenBank/DDBJ databases">
        <authorList>
            <person name="Varghese N."/>
            <person name="Submissions S."/>
        </authorList>
    </citation>
    <scope>NUCLEOTIDE SEQUENCE [LARGE SCALE GENOMIC DNA]</scope>
    <source>
        <strain evidence="4">CGMCC 1.12803</strain>
    </source>
</reference>
<dbReference type="OrthoDB" id="1046785at2"/>
<dbReference type="PANTHER" id="PTHR46401:SF2">
    <property type="entry name" value="GLYCOSYLTRANSFERASE WBBK-RELATED"/>
    <property type="match status" value="1"/>
</dbReference>
<dbReference type="SUPFAM" id="SSF53756">
    <property type="entry name" value="UDP-Glycosyltransferase/glycogen phosphorylase"/>
    <property type="match status" value="1"/>
</dbReference>
<evidence type="ECO:0000256" key="1">
    <source>
        <dbReference type="ARBA" id="ARBA00022679"/>
    </source>
</evidence>
<dbReference type="Proteomes" id="UP000219281">
    <property type="component" value="Unassembled WGS sequence"/>
</dbReference>
<keyword evidence="4" id="KW-1185">Reference proteome</keyword>
<dbReference type="RefSeq" id="WP_097128672.1">
    <property type="nucleotide sequence ID" value="NZ_OCMT01000001.1"/>
</dbReference>
<feature type="domain" description="Glycosyl transferase family 1" evidence="2">
    <location>
        <begin position="216"/>
        <end position="349"/>
    </location>
</feature>
<dbReference type="CDD" id="cd03801">
    <property type="entry name" value="GT4_PimA-like"/>
    <property type="match status" value="1"/>
</dbReference>
<accession>A0A285ZS19</accession>
<proteinExistence type="predicted"/>
<protein>
    <submittedName>
        <fullName evidence="3">Glycosyl transferases group 1</fullName>
    </submittedName>
</protein>